<evidence type="ECO:0000256" key="7">
    <source>
        <dbReference type="PROSITE-ProRule" id="PRU00206"/>
    </source>
</evidence>
<feature type="signal peptide" evidence="9">
    <location>
        <begin position="1"/>
        <end position="19"/>
    </location>
</feature>
<sequence length="227" mass="24359">MPALQVVLPWLLLLNQAITETSVVFTQGQGLPSSQSCSPSEYLIAGRCCKACPADEEVLEECTPTHDRVCQCRSGYFYAHVGCSEICSLCSTCPTGHVVVRRCNATADTVCCLPAPQRRHRCSLLGSCLGFVLVVMCLNFWVTKRAGFPDGDPECVEMVTVVPGRGRASSISPSSVKLPQNSVSSMPSNQDRSAESSVPMRGNPNQPEDSVDIPTEAPAVTRALHSL</sequence>
<dbReference type="SMART" id="SM00208">
    <property type="entry name" value="TNFR"/>
    <property type="match status" value="2"/>
</dbReference>
<reference evidence="11" key="1">
    <citation type="journal article" date="2022" name="J. Hered.">
        <title>A De Novo Chromosome-Level Genome Assembly of the White-Tailed Deer, Odocoileus Virginianus.</title>
        <authorList>
            <person name="London E.W."/>
            <person name="Roca A.L."/>
            <person name="Novakofski J.E."/>
            <person name="Mateus-Pinilla N.E."/>
        </authorList>
    </citation>
    <scope>NUCLEOTIDE SEQUENCE [LARGE SCALE GENOMIC DNA]</scope>
</reference>
<evidence type="ECO:0000256" key="1">
    <source>
        <dbReference type="ARBA" id="ARBA00004370"/>
    </source>
</evidence>
<feature type="repeat" description="TNFR-Cys" evidence="7">
    <location>
        <begin position="71"/>
        <end position="111"/>
    </location>
</feature>
<feature type="repeat" description="TNFR-Cys" evidence="7">
    <location>
        <begin position="36"/>
        <end position="70"/>
    </location>
</feature>
<feature type="domain" description="TNFR-Cys" evidence="10">
    <location>
        <begin position="71"/>
        <end position="111"/>
    </location>
</feature>
<protein>
    <submittedName>
        <fullName evidence="12">Tumor necrosis factor receptor superfamily member 22-like isoform X1</fullName>
    </submittedName>
</protein>
<name>A0ABM4HED3_ODOVR</name>
<evidence type="ECO:0000256" key="3">
    <source>
        <dbReference type="ARBA" id="ARBA00023136"/>
    </source>
</evidence>
<comment type="caution">
    <text evidence="7">Lacks conserved residue(s) required for the propagation of feature annotation.</text>
</comment>
<evidence type="ECO:0000259" key="10">
    <source>
        <dbReference type="PROSITE" id="PS50050"/>
    </source>
</evidence>
<evidence type="ECO:0000256" key="2">
    <source>
        <dbReference type="ARBA" id="ARBA00022737"/>
    </source>
</evidence>
<feature type="chain" id="PRO_5046649445" evidence="9">
    <location>
        <begin position="20"/>
        <end position="227"/>
    </location>
</feature>
<feature type="compositionally biased region" description="Polar residues" evidence="8">
    <location>
        <begin position="169"/>
        <end position="191"/>
    </location>
</feature>
<feature type="disulfide bond" evidence="7">
    <location>
        <begin position="72"/>
        <end position="87"/>
    </location>
</feature>
<evidence type="ECO:0000256" key="6">
    <source>
        <dbReference type="ARBA" id="ARBA00023180"/>
    </source>
</evidence>
<evidence type="ECO:0000256" key="4">
    <source>
        <dbReference type="ARBA" id="ARBA00023157"/>
    </source>
</evidence>
<dbReference type="GeneID" id="110130950"/>
<dbReference type="PANTHER" id="PTHR46330">
    <property type="entry name" value="TUMOR NECROSIS FACTOR RECEPTOR SUPERFAMILY MEMBER 10B"/>
    <property type="match status" value="1"/>
</dbReference>
<evidence type="ECO:0000313" key="11">
    <source>
        <dbReference type="Proteomes" id="UP001652640"/>
    </source>
</evidence>
<dbReference type="InterPro" id="IPR001368">
    <property type="entry name" value="TNFR/NGFR_Cys_rich_reg"/>
</dbReference>
<dbReference type="InterPro" id="IPR052491">
    <property type="entry name" value="TNFRSF10"/>
</dbReference>
<dbReference type="PANTHER" id="PTHR46330:SF16">
    <property type="entry name" value="TUMOR NECROSIS FACTOR RECEPTOR SUPERFAMILY MEMBER 22"/>
    <property type="match status" value="1"/>
</dbReference>
<keyword evidence="9" id="KW-0732">Signal</keyword>
<dbReference type="Gene3D" id="2.10.50.10">
    <property type="entry name" value="Tumor Necrosis Factor Receptor, subunit A, domain 2"/>
    <property type="match status" value="1"/>
</dbReference>
<keyword evidence="5" id="KW-0675">Receptor</keyword>
<evidence type="ECO:0000256" key="8">
    <source>
        <dbReference type="SAM" id="MobiDB-lite"/>
    </source>
</evidence>
<dbReference type="PROSITE" id="PS50050">
    <property type="entry name" value="TNFR_NGFR_2"/>
    <property type="match status" value="2"/>
</dbReference>
<evidence type="ECO:0000256" key="9">
    <source>
        <dbReference type="SAM" id="SignalP"/>
    </source>
</evidence>
<feature type="domain" description="TNFR-Cys" evidence="10">
    <location>
        <begin position="36"/>
        <end position="70"/>
    </location>
</feature>
<dbReference type="Proteomes" id="UP001652640">
    <property type="component" value="Chromosome 28"/>
</dbReference>
<feature type="disulfide bond" evidence="7">
    <location>
        <begin position="49"/>
        <end position="62"/>
    </location>
</feature>
<reference evidence="12" key="2">
    <citation type="submission" date="2025-08" db="UniProtKB">
        <authorList>
            <consortium name="RefSeq"/>
        </authorList>
    </citation>
    <scope>IDENTIFICATION</scope>
    <source>
        <tissue evidence="12">Tongue muscle</tissue>
    </source>
</reference>
<feature type="disulfide bond" evidence="7">
    <location>
        <begin position="90"/>
        <end position="103"/>
    </location>
</feature>
<keyword evidence="4 7" id="KW-1015">Disulfide bond</keyword>
<keyword evidence="6" id="KW-0325">Glycoprotein</keyword>
<accession>A0ABM4HED3</accession>
<keyword evidence="2" id="KW-0677">Repeat</keyword>
<feature type="disulfide bond" evidence="7">
    <location>
        <begin position="52"/>
        <end position="70"/>
    </location>
</feature>
<keyword evidence="3" id="KW-0472">Membrane</keyword>
<gene>
    <name evidence="12" type="primary">LOC110130950</name>
</gene>
<dbReference type="PROSITE" id="PS00652">
    <property type="entry name" value="TNFR_NGFR_1"/>
    <property type="match status" value="1"/>
</dbReference>
<feature type="disulfide bond" evidence="7">
    <location>
        <begin position="93"/>
        <end position="111"/>
    </location>
</feature>
<evidence type="ECO:0000256" key="5">
    <source>
        <dbReference type="ARBA" id="ARBA00023170"/>
    </source>
</evidence>
<organism evidence="11 12">
    <name type="scientific">Odocoileus virginianus</name>
    <name type="common">White-tailed deer</name>
    <dbReference type="NCBI Taxonomy" id="9874"/>
    <lineage>
        <taxon>Eukaryota</taxon>
        <taxon>Metazoa</taxon>
        <taxon>Chordata</taxon>
        <taxon>Craniata</taxon>
        <taxon>Vertebrata</taxon>
        <taxon>Euteleostomi</taxon>
        <taxon>Mammalia</taxon>
        <taxon>Eutheria</taxon>
        <taxon>Laurasiatheria</taxon>
        <taxon>Artiodactyla</taxon>
        <taxon>Ruminantia</taxon>
        <taxon>Pecora</taxon>
        <taxon>Cervidae</taxon>
        <taxon>Odocoileinae</taxon>
        <taxon>Odocoileus</taxon>
    </lineage>
</organism>
<feature type="region of interest" description="Disordered" evidence="8">
    <location>
        <begin position="166"/>
        <end position="227"/>
    </location>
</feature>
<proteinExistence type="predicted"/>
<dbReference type="SUPFAM" id="SSF57586">
    <property type="entry name" value="TNF receptor-like"/>
    <property type="match status" value="1"/>
</dbReference>
<keyword evidence="11" id="KW-1185">Reference proteome</keyword>
<evidence type="ECO:0000313" key="12">
    <source>
        <dbReference type="RefSeq" id="XP_070313931.1"/>
    </source>
</evidence>
<comment type="subcellular location">
    <subcellularLocation>
        <location evidence="1">Membrane</location>
    </subcellularLocation>
</comment>
<dbReference type="RefSeq" id="XP_070313931.1">
    <property type="nucleotide sequence ID" value="XM_070457830.1"/>
</dbReference>
<dbReference type="Pfam" id="PF00020">
    <property type="entry name" value="TNFR_c6"/>
    <property type="match status" value="2"/>
</dbReference>